<organism evidence="2 3">
    <name type="scientific">Elysia marginata</name>
    <dbReference type="NCBI Taxonomy" id="1093978"/>
    <lineage>
        <taxon>Eukaryota</taxon>
        <taxon>Metazoa</taxon>
        <taxon>Spiralia</taxon>
        <taxon>Lophotrochozoa</taxon>
        <taxon>Mollusca</taxon>
        <taxon>Gastropoda</taxon>
        <taxon>Heterobranchia</taxon>
        <taxon>Euthyneura</taxon>
        <taxon>Panpulmonata</taxon>
        <taxon>Sacoglossa</taxon>
        <taxon>Placobranchoidea</taxon>
        <taxon>Plakobranchidae</taxon>
        <taxon>Elysia</taxon>
    </lineage>
</organism>
<comment type="caution">
    <text evidence="2">The sequence shown here is derived from an EMBL/GenBank/DDBJ whole genome shotgun (WGS) entry which is preliminary data.</text>
</comment>
<name>A0AAV4G6W8_9GAST</name>
<dbReference type="EMBL" id="BMAT01001167">
    <property type="protein sequence ID" value="GFR81039.1"/>
    <property type="molecule type" value="Genomic_DNA"/>
</dbReference>
<proteinExistence type="predicted"/>
<feature type="region of interest" description="Disordered" evidence="1">
    <location>
        <begin position="81"/>
        <end position="107"/>
    </location>
</feature>
<evidence type="ECO:0000313" key="3">
    <source>
        <dbReference type="Proteomes" id="UP000762676"/>
    </source>
</evidence>
<dbReference type="Proteomes" id="UP000762676">
    <property type="component" value="Unassembled WGS sequence"/>
</dbReference>
<protein>
    <submittedName>
        <fullName evidence="2">Uncharacterized protein</fullName>
    </submittedName>
</protein>
<reference evidence="2 3" key="1">
    <citation type="journal article" date="2021" name="Elife">
        <title>Chloroplast acquisition without the gene transfer in kleptoplastic sea slugs, Plakobranchus ocellatus.</title>
        <authorList>
            <person name="Maeda T."/>
            <person name="Takahashi S."/>
            <person name="Yoshida T."/>
            <person name="Shimamura S."/>
            <person name="Takaki Y."/>
            <person name="Nagai Y."/>
            <person name="Toyoda A."/>
            <person name="Suzuki Y."/>
            <person name="Arimoto A."/>
            <person name="Ishii H."/>
            <person name="Satoh N."/>
            <person name="Nishiyama T."/>
            <person name="Hasebe M."/>
            <person name="Maruyama T."/>
            <person name="Minagawa J."/>
            <person name="Obokata J."/>
            <person name="Shigenobu S."/>
        </authorList>
    </citation>
    <scope>NUCLEOTIDE SEQUENCE [LARGE SCALE GENOMIC DNA]</scope>
</reference>
<sequence>MTDATTPSFTNGGTPSSTLLSLQDHTIPILLLIPSPFSPPLKETHPGRTHAVKQRLYRPGISSRDHQPIHHGPLQDILLNPGHPQSCKSSRHGPLATIGRRQVDGPP</sequence>
<keyword evidence="3" id="KW-1185">Reference proteome</keyword>
<feature type="region of interest" description="Disordered" evidence="1">
    <location>
        <begin position="1"/>
        <end position="20"/>
    </location>
</feature>
<accession>A0AAV4G6W8</accession>
<evidence type="ECO:0000313" key="2">
    <source>
        <dbReference type="EMBL" id="GFR81039.1"/>
    </source>
</evidence>
<evidence type="ECO:0000256" key="1">
    <source>
        <dbReference type="SAM" id="MobiDB-lite"/>
    </source>
</evidence>
<gene>
    <name evidence="2" type="ORF">ElyMa_000594600</name>
</gene>
<dbReference type="AlphaFoldDB" id="A0AAV4G6W8"/>